<dbReference type="PANTHER" id="PTHR28360:SF1">
    <property type="entry name" value="DYNACTIN SUBUNIT 3"/>
    <property type="match status" value="1"/>
</dbReference>
<reference evidence="2" key="3">
    <citation type="submission" date="2025-09" db="UniProtKB">
        <authorList>
            <consortium name="Ensembl"/>
        </authorList>
    </citation>
    <scope>IDENTIFICATION</scope>
</reference>
<dbReference type="STRING" id="13616.ENSMODP00000048017"/>
<accession>A0A5F8GKS5</accession>
<reference evidence="2 3" key="1">
    <citation type="journal article" date="2007" name="Nature">
        <title>Genome of the marsupial Monodelphis domestica reveals innovation in non-coding sequences.</title>
        <authorList>
            <person name="Mikkelsen T.S."/>
            <person name="Wakefield M.J."/>
            <person name="Aken B."/>
            <person name="Amemiya C.T."/>
            <person name="Chang J.L."/>
            <person name="Duke S."/>
            <person name="Garber M."/>
            <person name="Gentles A.J."/>
            <person name="Goodstadt L."/>
            <person name="Heger A."/>
            <person name="Jurka J."/>
            <person name="Kamal M."/>
            <person name="Mauceli E."/>
            <person name="Searle S.M."/>
            <person name="Sharpe T."/>
            <person name="Baker M.L."/>
            <person name="Batzer M.A."/>
            <person name="Benos P.V."/>
            <person name="Belov K."/>
            <person name="Clamp M."/>
            <person name="Cook A."/>
            <person name="Cuff J."/>
            <person name="Das R."/>
            <person name="Davidow L."/>
            <person name="Deakin J.E."/>
            <person name="Fazzari M.J."/>
            <person name="Glass J.L."/>
            <person name="Grabherr M."/>
            <person name="Greally J.M."/>
            <person name="Gu W."/>
            <person name="Hore T.A."/>
            <person name="Huttley G.A."/>
            <person name="Kleber M."/>
            <person name="Jirtle R.L."/>
            <person name="Koina E."/>
            <person name="Lee J.T."/>
            <person name="Mahony S."/>
            <person name="Marra M.A."/>
            <person name="Miller R.D."/>
            <person name="Nicholls R.D."/>
            <person name="Oda M."/>
            <person name="Papenfuss A.T."/>
            <person name="Parra Z.E."/>
            <person name="Pollock D.D."/>
            <person name="Ray D.A."/>
            <person name="Schein J.E."/>
            <person name="Speed T.P."/>
            <person name="Thompson K."/>
            <person name="VandeBerg J.L."/>
            <person name="Wade C.M."/>
            <person name="Walker J.A."/>
            <person name="Waters P.D."/>
            <person name="Webber C."/>
            <person name="Weidman J.R."/>
            <person name="Xie X."/>
            <person name="Zody M.C."/>
            <person name="Baldwin J."/>
            <person name="Abdouelleil A."/>
            <person name="Abdulkadir J."/>
            <person name="Abebe A."/>
            <person name="Abera B."/>
            <person name="Abreu J."/>
            <person name="Acer S.C."/>
            <person name="Aftuck L."/>
            <person name="Alexander A."/>
            <person name="An P."/>
            <person name="Anderson E."/>
            <person name="Anderson S."/>
            <person name="Arachi H."/>
            <person name="Azer M."/>
            <person name="Bachantsang P."/>
            <person name="Barry A."/>
            <person name="Bayul T."/>
            <person name="Berlin A."/>
            <person name="Bessette D."/>
            <person name="Bloom T."/>
            <person name="Bloom T."/>
            <person name="Boguslavskiy L."/>
            <person name="Bonnet C."/>
            <person name="Boukhgalter B."/>
            <person name="Bourzgui I."/>
            <person name="Brown A."/>
            <person name="Cahill P."/>
            <person name="Channer S."/>
            <person name="Cheshatsang Y."/>
            <person name="Chuda L."/>
            <person name="Citroen M."/>
            <person name="Collymore A."/>
            <person name="Cooke P."/>
            <person name="Costello M."/>
            <person name="D'Aco K."/>
            <person name="Daza R."/>
            <person name="De Haan G."/>
            <person name="DeGray S."/>
            <person name="DeMaso C."/>
            <person name="Dhargay N."/>
            <person name="Dooley K."/>
            <person name="Dooley E."/>
            <person name="Doricent M."/>
            <person name="Dorje P."/>
            <person name="Dorjee K."/>
            <person name="Dupes A."/>
            <person name="Elong R."/>
            <person name="Falk J."/>
            <person name="Farina A."/>
            <person name="Faro S."/>
            <person name="Ferguson D."/>
            <person name="Fisher S."/>
            <person name="Foley C.D."/>
            <person name="Franke A."/>
            <person name="Friedrich D."/>
            <person name="Gadbois L."/>
            <person name="Gearin G."/>
            <person name="Gearin C.R."/>
            <person name="Giannoukos G."/>
            <person name="Goode T."/>
            <person name="Graham J."/>
            <person name="Grandbois E."/>
            <person name="Grewal S."/>
            <person name="Gyaltsen K."/>
            <person name="Hafez N."/>
            <person name="Hagos B."/>
            <person name="Hall J."/>
            <person name="Henson C."/>
            <person name="Hollinger A."/>
            <person name="Honan T."/>
            <person name="Huard M.D."/>
            <person name="Hughes L."/>
            <person name="Hurhula B."/>
            <person name="Husby M.E."/>
            <person name="Kamat A."/>
            <person name="Kanga B."/>
            <person name="Kashin S."/>
            <person name="Khazanovich D."/>
            <person name="Kisner P."/>
            <person name="Lance K."/>
            <person name="Lara M."/>
            <person name="Lee W."/>
            <person name="Lennon N."/>
            <person name="Letendre F."/>
            <person name="LeVine R."/>
            <person name="Lipovsky A."/>
            <person name="Liu X."/>
            <person name="Liu J."/>
            <person name="Liu S."/>
            <person name="Lokyitsang T."/>
            <person name="Lokyitsang Y."/>
            <person name="Lubonja R."/>
            <person name="Lui A."/>
            <person name="MacDonald P."/>
            <person name="Magnisalis V."/>
            <person name="Maru K."/>
            <person name="Matthews C."/>
            <person name="McCusker W."/>
            <person name="McDonough S."/>
            <person name="Mehta T."/>
            <person name="Meldrim J."/>
            <person name="Meneus L."/>
            <person name="Mihai O."/>
            <person name="Mihalev A."/>
            <person name="Mihova T."/>
            <person name="Mittelman R."/>
            <person name="Mlenga V."/>
            <person name="Montmayeur A."/>
            <person name="Mulrain L."/>
            <person name="Navidi A."/>
            <person name="Naylor J."/>
            <person name="Negash T."/>
            <person name="Nguyen T."/>
            <person name="Nguyen N."/>
            <person name="Nicol R."/>
            <person name="Norbu C."/>
            <person name="Norbu N."/>
            <person name="Novod N."/>
            <person name="O'Neill B."/>
            <person name="Osman S."/>
            <person name="Markiewicz E."/>
            <person name="Oyono O.L."/>
            <person name="Patti C."/>
            <person name="Phunkhang P."/>
            <person name="Pierre F."/>
            <person name="Priest M."/>
            <person name="Raghuraman S."/>
            <person name="Rege F."/>
            <person name="Reyes R."/>
            <person name="Rise C."/>
            <person name="Rogov P."/>
            <person name="Ross K."/>
            <person name="Ryan E."/>
            <person name="Settipalli S."/>
            <person name="Shea T."/>
            <person name="Sherpa N."/>
            <person name="Shi L."/>
            <person name="Shih D."/>
            <person name="Sparrow T."/>
            <person name="Spaulding J."/>
            <person name="Stalker J."/>
            <person name="Stange-Thomann N."/>
            <person name="Stavropoulos S."/>
            <person name="Stone C."/>
            <person name="Strader C."/>
            <person name="Tesfaye S."/>
            <person name="Thomson T."/>
            <person name="Thoulutsang Y."/>
            <person name="Thoulutsang D."/>
            <person name="Topham K."/>
            <person name="Topping I."/>
            <person name="Tsamla T."/>
            <person name="Vassiliev H."/>
            <person name="Vo A."/>
            <person name="Wangchuk T."/>
            <person name="Wangdi T."/>
            <person name="Weiand M."/>
            <person name="Wilkinson J."/>
            <person name="Wilson A."/>
            <person name="Yadav S."/>
            <person name="Young G."/>
            <person name="Yu Q."/>
            <person name="Zembek L."/>
            <person name="Zhong D."/>
            <person name="Zimmer A."/>
            <person name="Zwirko Z."/>
            <person name="Jaffe D.B."/>
            <person name="Alvarez P."/>
            <person name="Brockman W."/>
            <person name="Butler J."/>
            <person name="Chin C."/>
            <person name="Gnerre S."/>
            <person name="MacCallum I."/>
            <person name="Graves J.A."/>
            <person name="Ponting C.P."/>
            <person name="Breen M."/>
            <person name="Samollow P.B."/>
            <person name="Lander E.S."/>
            <person name="Lindblad-Toh K."/>
        </authorList>
    </citation>
    <scope>NUCLEOTIDE SEQUENCE [LARGE SCALE GENOMIC DNA]</scope>
</reference>
<evidence type="ECO:0000313" key="2">
    <source>
        <dbReference type="Ensembl" id="ENSMODP00000048017.1"/>
    </source>
</evidence>
<protein>
    <submittedName>
        <fullName evidence="2">Dynactin subunit 3</fullName>
    </submittedName>
</protein>
<keyword evidence="3" id="KW-1185">Reference proteome</keyword>
<proteinExistence type="predicted"/>
<dbReference type="Pfam" id="PF07426">
    <property type="entry name" value="Dynactin_p22"/>
    <property type="match status" value="1"/>
</dbReference>
<feature type="chain" id="PRO_5023937260" evidence="1">
    <location>
        <begin position="26"/>
        <end position="203"/>
    </location>
</feature>
<dbReference type="GeneTree" id="ENSGT00390000016210"/>
<organism evidence="2 3">
    <name type="scientific">Monodelphis domestica</name>
    <name type="common">Gray short-tailed opossum</name>
    <dbReference type="NCBI Taxonomy" id="13616"/>
    <lineage>
        <taxon>Eukaryota</taxon>
        <taxon>Metazoa</taxon>
        <taxon>Chordata</taxon>
        <taxon>Craniata</taxon>
        <taxon>Vertebrata</taxon>
        <taxon>Euteleostomi</taxon>
        <taxon>Mammalia</taxon>
        <taxon>Metatheria</taxon>
        <taxon>Didelphimorphia</taxon>
        <taxon>Didelphidae</taxon>
        <taxon>Monodelphis</taxon>
    </lineage>
</organism>
<dbReference type="GO" id="GO:0007017">
    <property type="term" value="P:microtubule-based process"/>
    <property type="evidence" value="ECO:0007669"/>
    <property type="project" value="Ensembl"/>
</dbReference>
<dbReference type="PANTHER" id="PTHR28360">
    <property type="entry name" value="DYNACTIN SUBUNIT 3"/>
    <property type="match status" value="1"/>
</dbReference>
<dbReference type="GO" id="GO:0061640">
    <property type="term" value="P:cytoskeleton-dependent cytokinesis"/>
    <property type="evidence" value="ECO:0007669"/>
    <property type="project" value="Ensembl"/>
</dbReference>
<dbReference type="Ensembl" id="ENSMODT00000080737.1">
    <property type="protein sequence ID" value="ENSMODP00000048017.1"/>
    <property type="gene ID" value="ENSMODG00000007953.3"/>
</dbReference>
<dbReference type="GO" id="GO:0048471">
    <property type="term" value="C:perinuclear region of cytoplasm"/>
    <property type="evidence" value="ECO:0007669"/>
    <property type="project" value="Ensembl"/>
</dbReference>
<dbReference type="Proteomes" id="UP000002280">
    <property type="component" value="Chromosome 6"/>
</dbReference>
<dbReference type="GO" id="GO:0005730">
    <property type="term" value="C:nucleolus"/>
    <property type="evidence" value="ECO:0007669"/>
    <property type="project" value="Ensembl"/>
</dbReference>
<evidence type="ECO:0000256" key="1">
    <source>
        <dbReference type="SAM" id="SignalP"/>
    </source>
</evidence>
<dbReference type="AlphaFoldDB" id="A0A5F8GKS5"/>
<dbReference type="GO" id="GO:0005869">
    <property type="term" value="C:dynactin complex"/>
    <property type="evidence" value="ECO:0007669"/>
    <property type="project" value="Ensembl"/>
</dbReference>
<reference evidence="2" key="2">
    <citation type="submission" date="2025-08" db="UniProtKB">
        <authorList>
            <consortium name="Ensembl"/>
        </authorList>
    </citation>
    <scope>IDENTIFICATION</scope>
</reference>
<evidence type="ECO:0000313" key="3">
    <source>
        <dbReference type="Proteomes" id="UP000002280"/>
    </source>
</evidence>
<gene>
    <name evidence="2" type="primary">DCTN3</name>
</gene>
<keyword evidence="1" id="KW-0732">Signal</keyword>
<dbReference type="InParanoid" id="A0A5F8GKS5"/>
<name>A0A5F8GKS5_MONDO</name>
<dbReference type="GO" id="GO:0005813">
    <property type="term" value="C:centrosome"/>
    <property type="evidence" value="ECO:0007669"/>
    <property type="project" value="Ensembl"/>
</dbReference>
<dbReference type="GO" id="GO:0005829">
    <property type="term" value="C:cytosol"/>
    <property type="evidence" value="ECO:0007669"/>
    <property type="project" value="Ensembl"/>
</dbReference>
<dbReference type="Bgee" id="ENSMODG00000007953">
    <property type="expression patterns" value="Expressed in spinal cord and 17 other cell types or tissues"/>
</dbReference>
<feature type="signal peptide" evidence="1">
    <location>
        <begin position="1"/>
        <end position="25"/>
    </location>
</feature>
<dbReference type="InterPro" id="IPR009991">
    <property type="entry name" value="DCTN3"/>
</dbReference>
<dbReference type="FunCoup" id="A0A5F8GKS5">
    <property type="interactions" value="809"/>
</dbReference>
<sequence length="203" mass="22251">TSRTLGAERSLHLAILVGFCALGLGFLSQPAGCPASGAFPGFGRSDGGFDRRAAVTGSARRAGTLGVWDRRGARLSEVEDLIKYLDPEYIDRITVPNAAKLQFILAEEQFILSQVALLEQVEALAPLLDSSHIKAVPKHATRLQALSQIHIQQQDQCEEVTEATKALLEEYNKMTILLSKQFVQWDELLSHLEAAKQVKPAME</sequence>